<dbReference type="PANTHER" id="PTHR31723:SF10">
    <property type="entry name" value="PATHOGEN-RELATED PROTEIN"/>
    <property type="match status" value="1"/>
</dbReference>
<proteinExistence type="predicted"/>
<organism evidence="1 2">
    <name type="scientific">Centaurea solstitialis</name>
    <name type="common">yellow star-thistle</name>
    <dbReference type="NCBI Taxonomy" id="347529"/>
    <lineage>
        <taxon>Eukaryota</taxon>
        <taxon>Viridiplantae</taxon>
        <taxon>Streptophyta</taxon>
        <taxon>Embryophyta</taxon>
        <taxon>Tracheophyta</taxon>
        <taxon>Spermatophyta</taxon>
        <taxon>Magnoliopsida</taxon>
        <taxon>eudicotyledons</taxon>
        <taxon>Gunneridae</taxon>
        <taxon>Pentapetalae</taxon>
        <taxon>asterids</taxon>
        <taxon>campanulids</taxon>
        <taxon>Asterales</taxon>
        <taxon>Asteraceae</taxon>
        <taxon>Carduoideae</taxon>
        <taxon>Cardueae</taxon>
        <taxon>Centaureinae</taxon>
        <taxon>Centaurea</taxon>
    </lineage>
</organism>
<dbReference type="Gene3D" id="3.10.450.50">
    <property type="match status" value="2"/>
</dbReference>
<reference evidence="1" key="1">
    <citation type="submission" date="2023-03" db="EMBL/GenBank/DDBJ databases">
        <title>Chromosome-scale reference genome and RAD-based genetic map of yellow starthistle (Centaurea solstitialis) reveal putative structural variation and QTLs associated with invader traits.</title>
        <authorList>
            <person name="Reatini B."/>
            <person name="Cang F.A."/>
            <person name="Jiang Q."/>
            <person name="Mckibben M.T.W."/>
            <person name="Barker M.S."/>
            <person name="Rieseberg L.H."/>
            <person name="Dlugosch K.M."/>
        </authorList>
    </citation>
    <scope>NUCLEOTIDE SEQUENCE</scope>
    <source>
        <strain evidence="1">CAN-66</strain>
        <tissue evidence="1">Leaf</tissue>
    </source>
</reference>
<gene>
    <name evidence="1" type="ORF">OSB04_005514</name>
</gene>
<dbReference type="PANTHER" id="PTHR31723">
    <property type="entry name" value="PATHOGENESIS-RELATED FAMILY PROTEIN"/>
    <property type="match status" value="1"/>
</dbReference>
<dbReference type="InterPro" id="IPR053218">
    <property type="entry name" value="Pathogen-related_defense"/>
</dbReference>
<dbReference type="InterPro" id="IPR032710">
    <property type="entry name" value="NTF2-like_dom_sf"/>
</dbReference>
<dbReference type="AlphaFoldDB" id="A0AA38TG69"/>
<accession>A0AA38TG69</accession>
<protein>
    <recommendedName>
        <fullName evidence="3">Pathogen-related protein</fullName>
    </recommendedName>
</protein>
<keyword evidence="2" id="KW-1185">Reference proteome</keyword>
<comment type="caution">
    <text evidence="1">The sequence shown here is derived from an EMBL/GenBank/DDBJ whole genome shotgun (WGS) entry which is preliminary data.</text>
</comment>
<dbReference type="Proteomes" id="UP001172457">
    <property type="component" value="Chromosome 2"/>
</dbReference>
<sequence length="496" mass="55980">MDQYKGSDVDKYRCFMSGEGEKNTTWKLGKPPNFDVVNKLFEEGRTKIWPPGSLEEQVQNLLKTWEMELIHKLNPKDYKSIDATKVSSSVNGMKPLTPEEVAKIGGGYNMFLQTSLPKQLRLYNPDEETVDSSNKIFTTTFPRGFVIEVLHVYSGPPVIAFKFRHWGYMEGPYKGHPPTGEVVEMFGVCTMEMDEHFKIIKVEFFYDKGEFLASLTKGARSTAAEDSITDRGSSGDHMMFYEQVNPVAMDQYKGSDVDKYRCFMSGEGEKNTTWKLGKPPNYDVVNKLFEEGRTKIWPTGSLEEQVQNFVKTWEMEKFHKVNPKDHKTVDVTKSTVSVNGRTPLTTEGVAKIGGGYNMFLQTSLPQQLGLYNPNDENVDSAHKIFTTTFPRGFAMEILQVYSGPPLLVYKFRHWGYMEGPFKGHPPTGEMVEMFGISTMQLDEQLKVVKVEFFFDRGELLAGLIKGASATAGGDSITDGGSSSCPFLDDDFRLLDK</sequence>
<name>A0AA38TG69_9ASTR</name>
<dbReference type="SUPFAM" id="SSF54427">
    <property type="entry name" value="NTF2-like"/>
    <property type="match status" value="2"/>
</dbReference>
<dbReference type="EMBL" id="JARYMX010000002">
    <property type="protein sequence ID" value="KAJ9560354.1"/>
    <property type="molecule type" value="Genomic_DNA"/>
</dbReference>
<evidence type="ECO:0000313" key="2">
    <source>
        <dbReference type="Proteomes" id="UP001172457"/>
    </source>
</evidence>
<evidence type="ECO:0008006" key="3">
    <source>
        <dbReference type="Google" id="ProtNLM"/>
    </source>
</evidence>
<evidence type="ECO:0000313" key="1">
    <source>
        <dbReference type="EMBL" id="KAJ9560354.1"/>
    </source>
</evidence>